<evidence type="ECO:0000313" key="2">
    <source>
        <dbReference type="EMBL" id="KAL0307343.1"/>
    </source>
</evidence>
<feature type="region of interest" description="Disordered" evidence="1">
    <location>
        <begin position="1"/>
        <end position="39"/>
    </location>
</feature>
<accession>A0AAW2KP25</accession>
<dbReference type="PANTHER" id="PTHR31286">
    <property type="entry name" value="GLYCINE-RICH CELL WALL STRUCTURAL PROTEIN 1.8-LIKE"/>
    <property type="match status" value="1"/>
</dbReference>
<dbReference type="PANTHER" id="PTHR31286:SF168">
    <property type="entry name" value="DUF4283 DOMAIN-CONTAINING PROTEIN"/>
    <property type="match status" value="1"/>
</dbReference>
<dbReference type="AlphaFoldDB" id="A0AAW2KP25"/>
<gene>
    <name evidence="2" type="ORF">Sradi_6151600</name>
</gene>
<feature type="compositionally biased region" description="Basic residues" evidence="1">
    <location>
        <begin position="219"/>
        <end position="228"/>
    </location>
</feature>
<reference evidence="2" key="1">
    <citation type="submission" date="2020-06" db="EMBL/GenBank/DDBJ databases">
        <authorList>
            <person name="Li T."/>
            <person name="Hu X."/>
            <person name="Zhang T."/>
            <person name="Song X."/>
            <person name="Zhang H."/>
            <person name="Dai N."/>
            <person name="Sheng W."/>
            <person name="Hou X."/>
            <person name="Wei L."/>
        </authorList>
    </citation>
    <scope>NUCLEOTIDE SEQUENCE</scope>
    <source>
        <strain evidence="2">G02</strain>
        <tissue evidence="2">Leaf</tissue>
    </source>
</reference>
<comment type="caution">
    <text evidence="2">The sequence shown here is derived from an EMBL/GenBank/DDBJ whole genome shotgun (WGS) entry which is preliminary data.</text>
</comment>
<organism evidence="2">
    <name type="scientific">Sesamum radiatum</name>
    <name type="common">Black benniseed</name>
    <dbReference type="NCBI Taxonomy" id="300843"/>
    <lineage>
        <taxon>Eukaryota</taxon>
        <taxon>Viridiplantae</taxon>
        <taxon>Streptophyta</taxon>
        <taxon>Embryophyta</taxon>
        <taxon>Tracheophyta</taxon>
        <taxon>Spermatophyta</taxon>
        <taxon>Magnoliopsida</taxon>
        <taxon>eudicotyledons</taxon>
        <taxon>Gunneridae</taxon>
        <taxon>Pentapetalae</taxon>
        <taxon>asterids</taxon>
        <taxon>lamiids</taxon>
        <taxon>Lamiales</taxon>
        <taxon>Pedaliaceae</taxon>
        <taxon>Sesamum</taxon>
    </lineage>
</organism>
<proteinExistence type="predicted"/>
<protein>
    <submittedName>
        <fullName evidence="2">Uncharacterized protein</fullName>
    </submittedName>
</protein>
<feature type="compositionally biased region" description="Polar residues" evidence="1">
    <location>
        <begin position="203"/>
        <end position="218"/>
    </location>
</feature>
<evidence type="ECO:0000256" key="1">
    <source>
        <dbReference type="SAM" id="MobiDB-lite"/>
    </source>
</evidence>
<name>A0AAW2KP25_SESRA</name>
<dbReference type="InterPro" id="IPR040256">
    <property type="entry name" value="At4g02000-like"/>
</dbReference>
<dbReference type="EMBL" id="JACGWJ010000028">
    <property type="protein sequence ID" value="KAL0307343.1"/>
    <property type="molecule type" value="Genomic_DNA"/>
</dbReference>
<reference evidence="2" key="2">
    <citation type="journal article" date="2024" name="Plant">
        <title>Genomic evolution and insights into agronomic trait innovations of Sesamum species.</title>
        <authorList>
            <person name="Miao H."/>
            <person name="Wang L."/>
            <person name="Qu L."/>
            <person name="Liu H."/>
            <person name="Sun Y."/>
            <person name="Le M."/>
            <person name="Wang Q."/>
            <person name="Wei S."/>
            <person name="Zheng Y."/>
            <person name="Lin W."/>
            <person name="Duan Y."/>
            <person name="Cao H."/>
            <person name="Xiong S."/>
            <person name="Wang X."/>
            <person name="Wei L."/>
            <person name="Li C."/>
            <person name="Ma Q."/>
            <person name="Ju M."/>
            <person name="Zhao R."/>
            <person name="Li G."/>
            <person name="Mu C."/>
            <person name="Tian Q."/>
            <person name="Mei H."/>
            <person name="Zhang T."/>
            <person name="Gao T."/>
            <person name="Zhang H."/>
        </authorList>
    </citation>
    <scope>NUCLEOTIDE SEQUENCE</scope>
    <source>
        <strain evidence="2">G02</strain>
    </source>
</reference>
<sequence length="228" mass="24753">MAKTKKFKQPAETSSQPKHSIGSDSGIGTAGQSKHFAQQHAALGVDKRTVTADKPVTSAAQLPSSKETDMPIAKPLRLKTMLAYFKFREDDINLTPVRATLPSLPLECWHSNALGKIGLRLGNSIFIDSLTLKMEGVSYARILVEVDAFKKLVDQVEFILPNGVGNHPPATTTAASNHAATAKLVAIKKGQPTSNDDTRRNKSSSTMALNPQPTNLPSRQRKCNRRTL</sequence>
<feature type="region of interest" description="Disordered" evidence="1">
    <location>
        <begin position="188"/>
        <end position="228"/>
    </location>
</feature>